<accession>A0A8R2B6S7</accession>
<dbReference type="InterPro" id="IPR001584">
    <property type="entry name" value="Integrase_cat-core"/>
</dbReference>
<dbReference type="Proteomes" id="UP000007819">
    <property type="component" value="Chromosome X"/>
</dbReference>
<dbReference type="PANTHER" id="PTHR47331:SF1">
    <property type="entry name" value="GAG-LIKE PROTEIN"/>
    <property type="match status" value="1"/>
</dbReference>
<dbReference type="PANTHER" id="PTHR47331">
    <property type="entry name" value="PHD-TYPE DOMAIN-CONTAINING PROTEIN"/>
    <property type="match status" value="1"/>
</dbReference>
<dbReference type="RefSeq" id="XP_008184301.1">
    <property type="nucleotide sequence ID" value="XM_008186079.1"/>
</dbReference>
<dbReference type="AlphaFoldDB" id="A0A8R2B6S7"/>
<proteinExistence type="predicted"/>
<dbReference type="EnsemblMetazoa" id="XM_008186079.1">
    <property type="protein sequence ID" value="XP_008184301.1"/>
    <property type="gene ID" value="LOC103309775"/>
</dbReference>
<dbReference type="PROSITE" id="PS50994">
    <property type="entry name" value="INTEGRASE"/>
    <property type="match status" value="1"/>
</dbReference>
<dbReference type="InterPro" id="IPR036397">
    <property type="entry name" value="RNaseH_sf"/>
</dbReference>
<dbReference type="OrthoDB" id="6608729at2759"/>
<keyword evidence="3" id="KW-1185">Reference proteome</keyword>
<name>A0A8R2B6S7_ACYPI</name>
<dbReference type="KEGG" id="api:103309775"/>
<protein>
    <recommendedName>
        <fullName evidence="1">Integrase catalytic domain-containing protein</fullName>
    </recommendedName>
</protein>
<evidence type="ECO:0000313" key="3">
    <source>
        <dbReference type="Proteomes" id="UP000007819"/>
    </source>
</evidence>
<dbReference type="SUPFAM" id="SSF53098">
    <property type="entry name" value="Ribonuclease H-like"/>
    <property type="match status" value="1"/>
</dbReference>
<organism evidence="2 3">
    <name type="scientific">Acyrthosiphon pisum</name>
    <name type="common">Pea aphid</name>
    <dbReference type="NCBI Taxonomy" id="7029"/>
    <lineage>
        <taxon>Eukaryota</taxon>
        <taxon>Metazoa</taxon>
        <taxon>Ecdysozoa</taxon>
        <taxon>Arthropoda</taxon>
        <taxon>Hexapoda</taxon>
        <taxon>Insecta</taxon>
        <taxon>Pterygota</taxon>
        <taxon>Neoptera</taxon>
        <taxon>Paraneoptera</taxon>
        <taxon>Hemiptera</taxon>
        <taxon>Sternorrhyncha</taxon>
        <taxon>Aphidomorpha</taxon>
        <taxon>Aphidoidea</taxon>
        <taxon>Aphididae</taxon>
        <taxon>Macrosiphini</taxon>
        <taxon>Acyrthosiphon</taxon>
    </lineage>
</organism>
<evidence type="ECO:0000259" key="1">
    <source>
        <dbReference type="PROSITE" id="PS50994"/>
    </source>
</evidence>
<dbReference type="InterPro" id="IPR012337">
    <property type="entry name" value="RNaseH-like_sf"/>
</dbReference>
<dbReference type="GeneID" id="103309775"/>
<dbReference type="GO" id="GO:0003676">
    <property type="term" value="F:nucleic acid binding"/>
    <property type="evidence" value="ECO:0007669"/>
    <property type="project" value="InterPro"/>
</dbReference>
<sequence>MTQRQYFGTWRTKLHHSSPSNIPNSFRKLKPYLDECDIIWVGGRLRNSNLSEHAKFPMLVPKGLHLAGLILRHYHRCYLHAGPRGDGSVVARVFWITSAWNEIRKVIHRCTTCTKWAAVHPQPIMADLPTSRITPSQPFCHVGIDYGGPFTVPESRQRKTKVYKAYMALFVCFATKAVHIETVTELSTEAFLAAFDRFIARRGVPTDVYTDCGTNFVGAERHLQTLLGLEKEKNVVINDTTCNWHFNPPAAPHFGGLWEAGIKSAKFHLKRAIGTHVLTFEELTTLLTRIEGILNSRPLTPLSSDPGEIDCLTPGHFLIGQPLVALPDIDLTLTKHNVLT</sequence>
<dbReference type="GO" id="GO:0015074">
    <property type="term" value="P:DNA integration"/>
    <property type="evidence" value="ECO:0007669"/>
    <property type="project" value="InterPro"/>
</dbReference>
<reference evidence="3" key="1">
    <citation type="submission" date="2010-06" db="EMBL/GenBank/DDBJ databases">
        <authorList>
            <person name="Jiang H."/>
            <person name="Abraham K."/>
            <person name="Ali S."/>
            <person name="Alsbrooks S.L."/>
            <person name="Anim B.N."/>
            <person name="Anosike U.S."/>
            <person name="Attaway T."/>
            <person name="Bandaranaike D.P."/>
            <person name="Battles P.K."/>
            <person name="Bell S.N."/>
            <person name="Bell A.V."/>
            <person name="Beltran B."/>
            <person name="Bickham C."/>
            <person name="Bustamante Y."/>
            <person name="Caleb T."/>
            <person name="Canada A."/>
            <person name="Cardenas V."/>
            <person name="Carter K."/>
            <person name="Chacko J."/>
            <person name="Chandrabose M.N."/>
            <person name="Chavez D."/>
            <person name="Chavez A."/>
            <person name="Chen L."/>
            <person name="Chu H.-S."/>
            <person name="Claassen K.J."/>
            <person name="Cockrell R."/>
            <person name="Collins M."/>
            <person name="Cooper J.A."/>
            <person name="Cree A."/>
            <person name="Curry S.M."/>
            <person name="Da Y."/>
            <person name="Dao M.D."/>
            <person name="Das B."/>
            <person name="Davila M.-L."/>
            <person name="Davy-Carroll L."/>
            <person name="Denson S."/>
            <person name="Dinh H."/>
            <person name="Ebong V.E."/>
            <person name="Edwards J.R."/>
            <person name="Egan A."/>
            <person name="El-Daye J."/>
            <person name="Escobedo L."/>
            <person name="Fernandez S."/>
            <person name="Fernando P.R."/>
            <person name="Flagg N."/>
            <person name="Forbes L.D."/>
            <person name="Fowler R.G."/>
            <person name="Fu Q."/>
            <person name="Gabisi R.A."/>
            <person name="Ganer J."/>
            <person name="Garbino Pronczuk A."/>
            <person name="Garcia R.M."/>
            <person name="Garner T."/>
            <person name="Garrett T.E."/>
            <person name="Gonzalez D.A."/>
            <person name="Hamid H."/>
            <person name="Hawkins E.S."/>
            <person name="Hirani K."/>
            <person name="Hogues M.E."/>
            <person name="Hollins B."/>
            <person name="Hsiao C.-H."/>
            <person name="Jabil R."/>
            <person name="James M.L."/>
            <person name="Jhangiani S.N."/>
            <person name="Johnson B."/>
            <person name="Johnson Q."/>
            <person name="Joshi V."/>
            <person name="Kalu J.B."/>
            <person name="Kam C."/>
            <person name="Kashfia A."/>
            <person name="Keebler J."/>
            <person name="Kisamo H."/>
            <person name="Kovar C.L."/>
            <person name="Lago L.A."/>
            <person name="Lai C.-Y."/>
            <person name="Laidlaw J."/>
            <person name="Lara F."/>
            <person name="Le T.-K."/>
            <person name="Lee S.L."/>
            <person name="Legall F.H."/>
            <person name="Lemon S.J."/>
            <person name="Lewis L.R."/>
            <person name="Li B."/>
            <person name="Liu Y."/>
            <person name="Liu Y.-S."/>
            <person name="Lopez J."/>
            <person name="Lozado R.J."/>
            <person name="Lu J."/>
            <person name="Madu R.C."/>
            <person name="Maheshwari M."/>
            <person name="Maheshwari R."/>
            <person name="Malloy K."/>
            <person name="Martinez E."/>
            <person name="Mathew T."/>
            <person name="Mercado I.C."/>
            <person name="Mercado C."/>
            <person name="Meyer B."/>
            <person name="Montgomery K."/>
            <person name="Morgan M.B."/>
            <person name="Munidasa M."/>
            <person name="Nazareth L.V."/>
            <person name="Nelson J."/>
            <person name="Ng B.M."/>
            <person name="Nguyen N.B."/>
            <person name="Nguyen P.Q."/>
            <person name="Nguyen T."/>
            <person name="Obregon M."/>
            <person name="Okwuonu G.O."/>
            <person name="Onwere C.G."/>
            <person name="Orozco G."/>
            <person name="Parra A."/>
            <person name="Patel S."/>
            <person name="Patil S."/>
            <person name="Perez A."/>
            <person name="Perez Y."/>
            <person name="Pham C."/>
            <person name="Primus E.L."/>
            <person name="Pu L.-L."/>
            <person name="Puazo M."/>
            <person name="Qin X."/>
            <person name="Quiroz J.B."/>
            <person name="Reese J."/>
            <person name="Richards S."/>
            <person name="Rives C.M."/>
            <person name="Robberts R."/>
            <person name="Ruiz S.J."/>
            <person name="Ruiz M.J."/>
            <person name="Santibanez J."/>
            <person name="Schneider B.W."/>
            <person name="Sisson I."/>
            <person name="Smith M."/>
            <person name="Sodergren E."/>
            <person name="Song X.-Z."/>
            <person name="Song B.B."/>
            <person name="Summersgill H."/>
            <person name="Thelus R."/>
            <person name="Thornton R.D."/>
            <person name="Trejos Z.Y."/>
            <person name="Usmani K."/>
            <person name="Vattathil S."/>
            <person name="Villasana D."/>
            <person name="Walker D.L."/>
            <person name="Wang S."/>
            <person name="Wang K."/>
            <person name="White C.S."/>
            <person name="Williams A.C."/>
            <person name="Williamson J."/>
            <person name="Wilson K."/>
            <person name="Woghiren I.O."/>
            <person name="Woodworth J.R."/>
            <person name="Worley K.C."/>
            <person name="Wright R.A."/>
            <person name="Wu W."/>
            <person name="Young L."/>
            <person name="Zhang L."/>
            <person name="Zhang J."/>
            <person name="Zhu Y."/>
            <person name="Muzny D.M."/>
            <person name="Weinstock G."/>
            <person name="Gibbs R.A."/>
        </authorList>
    </citation>
    <scope>NUCLEOTIDE SEQUENCE [LARGE SCALE GENOMIC DNA]</scope>
    <source>
        <strain evidence="3">LSR1</strain>
    </source>
</reference>
<reference evidence="2" key="2">
    <citation type="submission" date="2022-06" db="UniProtKB">
        <authorList>
            <consortium name="EnsemblMetazoa"/>
        </authorList>
    </citation>
    <scope>IDENTIFICATION</scope>
</reference>
<evidence type="ECO:0000313" key="2">
    <source>
        <dbReference type="EnsemblMetazoa" id="XP_008184301.1"/>
    </source>
</evidence>
<dbReference type="Gene3D" id="3.30.420.10">
    <property type="entry name" value="Ribonuclease H-like superfamily/Ribonuclease H"/>
    <property type="match status" value="1"/>
</dbReference>
<feature type="domain" description="Integrase catalytic" evidence="1">
    <location>
        <begin position="134"/>
        <end position="322"/>
    </location>
</feature>